<dbReference type="NCBIfam" id="TIGR03324">
    <property type="entry name" value="alt_F1F0_F1_al"/>
    <property type="match status" value="1"/>
</dbReference>
<evidence type="ECO:0000256" key="2">
    <source>
        <dbReference type="ARBA" id="ARBA00004370"/>
    </source>
</evidence>
<dbReference type="Pfam" id="PF02874">
    <property type="entry name" value="ATP-synt_ab_N"/>
    <property type="match status" value="1"/>
</dbReference>
<dbReference type="GO" id="GO:0046933">
    <property type="term" value="F:proton-transporting ATP synthase activity, rotational mechanism"/>
    <property type="evidence" value="ECO:0007669"/>
    <property type="project" value="UniProtKB-UniRule"/>
</dbReference>
<dbReference type="PANTHER" id="PTHR48082:SF2">
    <property type="entry name" value="ATP SYNTHASE SUBUNIT ALPHA, MITOCHONDRIAL"/>
    <property type="match status" value="1"/>
</dbReference>
<dbReference type="InterPro" id="IPR017710">
    <property type="entry name" value="Alt_ATP_synth_F1_asu"/>
</dbReference>
<dbReference type="CDD" id="cd01132">
    <property type="entry name" value="F1-ATPase_alpha_CD"/>
    <property type="match status" value="1"/>
</dbReference>
<dbReference type="Pfam" id="PF00006">
    <property type="entry name" value="ATP-synt_ab"/>
    <property type="match status" value="1"/>
</dbReference>
<keyword evidence="21" id="KW-1185">Reference proteome</keyword>
<dbReference type="InterPro" id="IPR000793">
    <property type="entry name" value="ATP_synth_asu_C"/>
</dbReference>
<dbReference type="CDD" id="cd18116">
    <property type="entry name" value="ATP-synt_F1_alpha_N"/>
    <property type="match status" value="1"/>
</dbReference>
<gene>
    <name evidence="15" type="primary">atpA</name>
    <name evidence="20" type="ORF">Tel_12410</name>
</gene>
<evidence type="ECO:0000256" key="5">
    <source>
        <dbReference type="ARBA" id="ARBA00022741"/>
    </source>
</evidence>
<dbReference type="FunFam" id="3.40.50.300:FF:000002">
    <property type="entry name" value="ATP synthase subunit alpha"/>
    <property type="match status" value="1"/>
</dbReference>
<dbReference type="InterPro" id="IPR033732">
    <property type="entry name" value="ATP_synth_F1_a_nt-bd_dom"/>
</dbReference>
<keyword evidence="11 15" id="KW-0139">CF(1)</keyword>
<dbReference type="Gene3D" id="2.40.30.20">
    <property type="match status" value="1"/>
</dbReference>
<dbReference type="NCBIfam" id="TIGR00962">
    <property type="entry name" value="atpA"/>
    <property type="match status" value="1"/>
</dbReference>
<dbReference type="PROSITE" id="PS00152">
    <property type="entry name" value="ATPASE_ALPHA_BETA"/>
    <property type="match status" value="1"/>
</dbReference>
<keyword evidence="7 15" id="KW-0067">ATP-binding</keyword>
<comment type="function">
    <text evidence="1 15">Produces ATP from ADP in the presence of a proton gradient across the membrane. The alpha chain is a regulatory subunit.</text>
</comment>
<dbReference type="InterPro" id="IPR023366">
    <property type="entry name" value="ATP_synth_asu-like_sf"/>
</dbReference>
<feature type="domain" description="ATP synthase alpha subunit C-terminal" evidence="18">
    <location>
        <begin position="368"/>
        <end position="491"/>
    </location>
</feature>
<evidence type="ECO:0000256" key="1">
    <source>
        <dbReference type="ARBA" id="ARBA00003784"/>
    </source>
</evidence>
<dbReference type="InterPro" id="IPR027417">
    <property type="entry name" value="P-loop_NTPase"/>
</dbReference>
<evidence type="ECO:0000256" key="12">
    <source>
        <dbReference type="ARBA" id="ARBA00023310"/>
    </source>
</evidence>
<comment type="subcellular location">
    <subcellularLocation>
        <location evidence="15">Cell membrane</location>
        <topology evidence="15">Peripheral membrane protein</topology>
    </subcellularLocation>
    <subcellularLocation>
        <location evidence="2">Membrane</location>
    </subcellularLocation>
</comment>
<feature type="site" description="Required for activity" evidence="15">
    <location>
        <position position="359"/>
    </location>
</feature>
<keyword evidence="8 15" id="KW-1278">Translocase</keyword>
<evidence type="ECO:0000256" key="4">
    <source>
        <dbReference type="ARBA" id="ARBA00022475"/>
    </source>
</evidence>
<keyword evidence="10 15" id="KW-0472">Membrane</keyword>
<evidence type="ECO:0000256" key="6">
    <source>
        <dbReference type="ARBA" id="ARBA00022781"/>
    </source>
</evidence>
<dbReference type="HAMAP" id="MF_01346">
    <property type="entry name" value="ATP_synth_alpha_bact"/>
    <property type="match status" value="1"/>
</dbReference>
<dbReference type="InterPro" id="IPR020003">
    <property type="entry name" value="ATPase_a/bsu_AS"/>
</dbReference>
<dbReference type="SUPFAM" id="SSF52540">
    <property type="entry name" value="P-loop containing nucleoside triphosphate hydrolases"/>
    <property type="match status" value="1"/>
</dbReference>
<comment type="similarity">
    <text evidence="13">Belongs to the ATPase alpha/beta chains family. T3SS ATPase subfamily.</text>
</comment>
<keyword evidence="20" id="KW-0378">Hydrolase</keyword>
<dbReference type="GO" id="GO:0005524">
    <property type="term" value="F:ATP binding"/>
    <property type="evidence" value="ECO:0007669"/>
    <property type="project" value="UniProtKB-UniRule"/>
</dbReference>
<dbReference type="Gene3D" id="3.40.50.300">
    <property type="entry name" value="P-loop containing nucleotide triphosphate hydrolases"/>
    <property type="match status" value="1"/>
</dbReference>
<protein>
    <recommendedName>
        <fullName evidence="15">ATP synthase subunit alpha</fullName>
        <ecNumber evidence="15">7.1.2.2</ecNumber>
    </recommendedName>
    <alternativeName>
        <fullName evidence="15">ATP synthase F1 sector subunit alpha</fullName>
    </alternativeName>
    <alternativeName>
        <fullName evidence="15">F-ATPase subunit alpha</fullName>
    </alternativeName>
</protein>
<evidence type="ECO:0000259" key="19">
    <source>
        <dbReference type="Pfam" id="PF02874"/>
    </source>
</evidence>
<dbReference type="SUPFAM" id="SSF50615">
    <property type="entry name" value="N-terminal domain of alpha and beta subunits of F1 ATP synthase"/>
    <property type="match status" value="1"/>
</dbReference>
<dbReference type="InterPro" id="IPR000194">
    <property type="entry name" value="ATPase_F1/V1/A1_a/bsu_nucl-bd"/>
</dbReference>
<accession>A0A0S2TI74</accession>
<dbReference type="GO" id="GO:0043531">
    <property type="term" value="F:ADP binding"/>
    <property type="evidence" value="ECO:0007669"/>
    <property type="project" value="TreeGrafter"/>
</dbReference>
<dbReference type="EC" id="7.1.2.2" evidence="15"/>
<evidence type="ECO:0000259" key="18">
    <source>
        <dbReference type="Pfam" id="PF00306"/>
    </source>
</evidence>
<dbReference type="GO" id="GO:0016787">
    <property type="term" value="F:hydrolase activity"/>
    <property type="evidence" value="ECO:0007669"/>
    <property type="project" value="UniProtKB-KW"/>
</dbReference>
<evidence type="ECO:0000256" key="14">
    <source>
        <dbReference type="ARBA" id="ARBA00026013"/>
    </source>
</evidence>
<dbReference type="SUPFAM" id="SSF47917">
    <property type="entry name" value="C-terminal domain of alpha and beta subunits of F1 ATP synthase"/>
    <property type="match status" value="1"/>
</dbReference>
<organism evidence="20 21">
    <name type="scientific">Candidatus Tenderia electrophaga</name>
    <dbReference type="NCBI Taxonomy" id="1748243"/>
    <lineage>
        <taxon>Bacteria</taxon>
        <taxon>Pseudomonadati</taxon>
        <taxon>Pseudomonadota</taxon>
        <taxon>Gammaproteobacteria</taxon>
        <taxon>Candidatus Tenderiales</taxon>
        <taxon>Candidatus Tenderiaceae</taxon>
        <taxon>Candidatus Tenderia</taxon>
    </lineage>
</organism>
<keyword evidence="3 15" id="KW-0813">Transport</keyword>
<evidence type="ECO:0000256" key="10">
    <source>
        <dbReference type="ARBA" id="ARBA00023136"/>
    </source>
</evidence>
<dbReference type="Proteomes" id="UP000055136">
    <property type="component" value="Chromosome"/>
</dbReference>
<dbReference type="InterPro" id="IPR038376">
    <property type="entry name" value="ATP_synth_asu_C_sf"/>
</dbReference>
<evidence type="ECO:0000256" key="15">
    <source>
        <dbReference type="HAMAP-Rule" id="MF_01346"/>
    </source>
</evidence>
<dbReference type="GO" id="GO:0045259">
    <property type="term" value="C:proton-transporting ATP synthase complex"/>
    <property type="evidence" value="ECO:0007669"/>
    <property type="project" value="UniProtKB-KW"/>
</dbReference>
<feature type="domain" description="ATPase F1/V1/A1 complex alpha/beta subunit nucleotide-binding" evidence="17">
    <location>
        <begin position="146"/>
        <end position="361"/>
    </location>
</feature>
<name>A0A0S2TI74_9GAMM</name>
<sequence>MQQEIDTAIETALTAAPKQLRSREVGSVTHIGGGIARATGLPGLGAEELVRLPGGVLGIAINLSEADIGIVLLGDSDELGAGSEVEATGREVDTPVGDTLLGRVLDATGRVRDGGAPLQIQERRAVEQPAPPMMDRAPVQVPLQTGLKAVDALIPIGRGQRELIVGDRQTGKTSIAVGSIINQRDTDVISIYCAIGQRGTAVARVVDALREHEALERTIVLVASGEDPPGLQYITPYAAMSMGEYFMEQGHDVLIVYDDLTRHARAYRELSLLLRRPPGREAYPGDIFYLHSRLLERATHLSDERGGGSLTALPIIETQAQDISAYIPTNLISITDGQIYVSPELFRKGMMPAIDIGKSVSRVGGKTQLPAYRKVAGDLRLAYSQFEELETFARFGTRLDEDTRATIERGRRVREILKQHEYQTLSVSEQITALLAVNSGMFDGLELEQVGQAEQTLRAQLLERHPELWQRIDQGETLSDDDWEQLQQALRSAADSLQSDPDEARDHGND</sequence>
<dbReference type="Pfam" id="PF00306">
    <property type="entry name" value="ATP-synt_ab_C"/>
    <property type="match status" value="1"/>
</dbReference>
<evidence type="ECO:0000256" key="16">
    <source>
        <dbReference type="SAM" id="MobiDB-lite"/>
    </source>
</evidence>
<dbReference type="PANTHER" id="PTHR48082">
    <property type="entry name" value="ATP SYNTHASE SUBUNIT ALPHA, MITOCHONDRIAL"/>
    <property type="match status" value="1"/>
</dbReference>
<keyword evidence="12 15" id="KW-0066">ATP synthesis</keyword>
<keyword evidence="6 15" id="KW-0375">Hydrogen ion transport</keyword>
<reference evidence="20" key="1">
    <citation type="submission" date="2015-10" db="EMBL/GenBank/DDBJ databases">
        <title>Description of Candidatus Tenderia electrophaga gen. nov, sp. nov., an Uncultivated Electroautotroph from a Biocathode Enrichment.</title>
        <authorList>
            <person name="Eddie B.J."/>
            <person name="Malanoski A.P."/>
            <person name="Wang Z."/>
            <person name="Hall R.J."/>
            <person name="Oh S.D."/>
            <person name="Heiner C."/>
            <person name="Lin B."/>
            <person name="Strycharz-Glaven S.M."/>
        </authorList>
    </citation>
    <scope>NUCLEOTIDE SEQUENCE [LARGE SCALE GENOMIC DNA]</scope>
    <source>
        <strain evidence="20">NRL1</strain>
    </source>
</reference>
<dbReference type="EMBL" id="CP013099">
    <property type="protein sequence ID" value="ALP54860.1"/>
    <property type="molecule type" value="Genomic_DNA"/>
</dbReference>
<evidence type="ECO:0000313" key="20">
    <source>
        <dbReference type="EMBL" id="ALP54860.1"/>
    </source>
</evidence>
<dbReference type="STRING" id="1748243.Tel_12410"/>
<dbReference type="KEGG" id="tee:Tel_12410"/>
<keyword evidence="9 15" id="KW-0406">Ion transport</keyword>
<dbReference type="InterPro" id="IPR005294">
    <property type="entry name" value="ATP_synth_F1_asu"/>
</dbReference>
<feature type="compositionally biased region" description="Polar residues" evidence="16">
    <location>
        <begin position="489"/>
        <end position="499"/>
    </location>
</feature>
<dbReference type="Gene3D" id="1.20.150.20">
    <property type="entry name" value="ATP synthase alpha/beta chain, C-terminal domain"/>
    <property type="match status" value="1"/>
</dbReference>
<evidence type="ECO:0000256" key="11">
    <source>
        <dbReference type="ARBA" id="ARBA00023196"/>
    </source>
</evidence>
<dbReference type="InterPro" id="IPR004100">
    <property type="entry name" value="ATPase_F1/V1/A1_a/bsu_N"/>
</dbReference>
<evidence type="ECO:0000256" key="9">
    <source>
        <dbReference type="ARBA" id="ARBA00023065"/>
    </source>
</evidence>
<evidence type="ECO:0000256" key="3">
    <source>
        <dbReference type="ARBA" id="ARBA00022448"/>
    </source>
</evidence>
<proteinExistence type="inferred from homology"/>
<feature type="binding site" evidence="15">
    <location>
        <begin position="166"/>
        <end position="173"/>
    </location>
    <ligand>
        <name>ATP</name>
        <dbReference type="ChEBI" id="CHEBI:30616"/>
    </ligand>
</feature>
<dbReference type="CDD" id="cd18113">
    <property type="entry name" value="ATP-synt_F1_alpha_C"/>
    <property type="match status" value="1"/>
</dbReference>
<evidence type="ECO:0000256" key="8">
    <source>
        <dbReference type="ARBA" id="ARBA00022967"/>
    </source>
</evidence>
<dbReference type="InterPro" id="IPR036121">
    <property type="entry name" value="ATPase_F1/V1/A1_a/bsu_N_sf"/>
</dbReference>
<evidence type="ECO:0000256" key="7">
    <source>
        <dbReference type="ARBA" id="ARBA00022840"/>
    </source>
</evidence>
<evidence type="ECO:0000256" key="13">
    <source>
        <dbReference type="ARBA" id="ARBA00024342"/>
    </source>
</evidence>
<evidence type="ECO:0000313" key="21">
    <source>
        <dbReference type="Proteomes" id="UP000055136"/>
    </source>
</evidence>
<keyword evidence="5 15" id="KW-0547">Nucleotide-binding</keyword>
<dbReference type="AlphaFoldDB" id="A0A0S2TI74"/>
<feature type="region of interest" description="Disordered" evidence="16">
    <location>
        <begin position="489"/>
        <end position="510"/>
    </location>
</feature>
<dbReference type="NCBIfam" id="NF009884">
    <property type="entry name" value="PRK13343.1"/>
    <property type="match status" value="1"/>
</dbReference>
<dbReference type="GO" id="GO:0005886">
    <property type="term" value="C:plasma membrane"/>
    <property type="evidence" value="ECO:0007669"/>
    <property type="project" value="UniProtKB-SubCell"/>
</dbReference>
<evidence type="ECO:0000259" key="17">
    <source>
        <dbReference type="Pfam" id="PF00006"/>
    </source>
</evidence>
<feature type="domain" description="ATPase F1/V1/A1 complex alpha/beta subunit N-terminal" evidence="19">
    <location>
        <begin position="22"/>
        <end position="89"/>
    </location>
</feature>
<keyword evidence="4 15" id="KW-1003">Cell membrane</keyword>
<comment type="subunit">
    <text evidence="14">F-type ATPases have 2 components, CF(1) - the catalytic core - and CF(0) - the membrane proton channel. CF(1) has five subunits: alpha(3), beta(3), gamma(1), delta(1), epsilon(1). CF(0) has four main subunits: a(1), b(1), b'(1) and c(9-12).</text>
</comment>
<comment type="catalytic activity">
    <reaction evidence="15">
        <text>ATP + H2O + 4 H(+)(in) = ADP + phosphate + 5 H(+)(out)</text>
        <dbReference type="Rhea" id="RHEA:57720"/>
        <dbReference type="ChEBI" id="CHEBI:15377"/>
        <dbReference type="ChEBI" id="CHEBI:15378"/>
        <dbReference type="ChEBI" id="CHEBI:30616"/>
        <dbReference type="ChEBI" id="CHEBI:43474"/>
        <dbReference type="ChEBI" id="CHEBI:456216"/>
        <dbReference type="EC" id="7.1.2.2"/>
    </reaction>
</comment>